<evidence type="ECO:0000313" key="1">
    <source>
        <dbReference type="EMBL" id="BDD02081.1"/>
    </source>
</evidence>
<dbReference type="Proteomes" id="UP001354989">
    <property type="component" value="Plasmid pPP6"/>
</dbReference>
<evidence type="ECO:0000313" key="2">
    <source>
        <dbReference type="Proteomes" id="UP001354989"/>
    </source>
</evidence>
<dbReference type="RefSeq" id="WP_338399373.1">
    <property type="nucleotide sequence ID" value="NZ_AP025298.1"/>
</dbReference>
<evidence type="ECO:0008006" key="3">
    <source>
        <dbReference type="Google" id="ProtNLM"/>
    </source>
</evidence>
<dbReference type="EMBL" id="AP025298">
    <property type="protein sequence ID" value="BDD02081.1"/>
    <property type="molecule type" value="Genomic_DNA"/>
</dbReference>
<keyword evidence="2" id="KW-1185">Reference proteome</keyword>
<protein>
    <recommendedName>
        <fullName evidence="3">DNA-binding protein</fullName>
    </recommendedName>
</protein>
<gene>
    <name evidence="1" type="ORF">PEPS_43610</name>
</gene>
<reference evidence="1 2" key="1">
    <citation type="submission" date="2021-12" db="EMBL/GenBank/DDBJ databases">
        <title>Genome sequencing of bacteria with rrn-lacking chromosome and rrn-plasmid.</title>
        <authorList>
            <person name="Anda M."/>
            <person name="Iwasaki W."/>
        </authorList>
    </citation>
    <scope>NUCLEOTIDE SEQUENCE [LARGE SCALE GENOMIC DNA]</scope>
    <source>
        <strain evidence="1 2">NBRC 101262</strain>
        <plasmid evidence="1 2">pPP6</plasmid>
    </source>
</reference>
<proteinExistence type="predicted"/>
<sequence length="139" mass="15727">MNNSLTTSRQDITTNLELTAGQATEMGFLFMEGKRQAGGMEINESVATTRGIRLLMGFTVKVNGQEICSENFVGQKMGYSRDKVRKMVEESTFKGLEAYARRSNRPFHREATRAKLCQLLDESYYQQSDEAILDLLGRL</sequence>
<accession>A0ABM7VMD7</accession>
<organism evidence="1 2">
    <name type="scientific">Persicobacter psychrovividus</name>
    <dbReference type="NCBI Taxonomy" id="387638"/>
    <lineage>
        <taxon>Bacteria</taxon>
        <taxon>Pseudomonadati</taxon>
        <taxon>Bacteroidota</taxon>
        <taxon>Cytophagia</taxon>
        <taxon>Cytophagales</taxon>
        <taxon>Persicobacteraceae</taxon>
        <taxon>Persicobacter</taxon>
    </lineage>
</organism>
<name>A0ABM7VMD7_9BACT</name>
<keyword evidence="1" id="KW-0614">Plasmid</keyword>
<geneLocation type="plasmid" evidence="1 2">
    <name>pPP6</name>
</geneLocation>